<dbReference type="Pfam" id="PF11740">
    <property type="entry name" value="KfrA_N"/>
    <property type="match status" value="1"/>
</dbReference>
<sequence length="179" mass="19466">MTEDQSPEARAEAAARDLADTGRAVTARAIREVAKVRMAVASATAKAWNDAASEDDHETIPAVPEDVTGRLEAIWADAYRAALAAVTPERDQLRSDVDALRTEVEGLTSDVETVEAERDTATAQADTLKEELAEAKAETEKWSTEAAKHEAALSAVRDQHDKLNERITTLLETQAKREN</sequence>
<proteinExistence type="predicted"/>
<dbReference type="Gene3D" id="6.10.250.3110">
    <property type="match status" value="1"/>
</dbReference>
<dbReference type="InterPro" id="IPR021104">
    <property type="entry name" value="KfrA_DNA-bd_N"/>
</dbReference>
<dbReference type="EMBL" id="NRGQ01000034">
    <property type="protein sequence ID" value="PCC41450.1"/>
    <property type="molecule type" value="Genomic_DNA"/>
</dbReference>
<accession>A0A2A3YQ74</accession>
<accession>A0A368MAH8</accession>
<dbReference type="AlphaFoldDB" id="A0A2A3YQ74"/>
<reference evidence="3 4" key="1">
    <citation type="journal article" date="2017" name="Elife">
        <title>Extensive horizontal gene transfer in cheese-associated bacteria.</title>
        <authorList>
            <person name="Bonham K.S."/>
            <person name="Wolfe B.E."/>
            <person name="Dutton R.J."/>
        </authorList>
    </citation>
    <scope>NUCLEOTIDE SEQUENCE [LARGE SCALE GENOMIC DNA]</scope>
    <source>
        <strain evidence="3 4">962_8</strain>
    </source>
</reference>
<evidence type="ECO:0000256" key="2">
    <source>
        <dbReference type="SAM" id="MobiDB-lite"/>
    </source>
</evidence>
<evidence type="ECO:0000313" key="4">
    <source>
        <dbReference type="Proteomes" id="UP000218620"/>
    </source>
</evidence>
<dbReference type="Proteomes" id="UP000218620">
    <property type="component" value="Unassembled WGS sequence"/>
</dbReference>
<feature type="compositionally biased region" description="Basic and acidic residues" evidence="2">
    <location>
        <begin position="7"/>
        <end position="20"/>
    </location>
</feature>
<evidence type="ECO:0000256" key="1">
    <source>
        <dbReference type="SAM" id="Coils"/>
    </source>
</evidence>
<evidence type="ECO:0000313" key="3">
    <source>
        <dbReference type="EMBL" id="PCC41450.1"/>
    </source>
</evidence>
<keyword evidence="1" id="KW-0175">Coiled coil</keyword>
<protein>
    <submittedName>
        <fullName evidence="3">Uncharacterized protein</fullName>
    </submittedName>
</protein>
<comment type="caution">
    <text evidence="3">The sequence shown here is derived from an EMBL/GenBank/DDBJ whole genome shotgun (WGS) entry which is preliminary data.</text>
</comment>
<feature type="coiled-coil region" evidence="1">
    <location>
        <begin position="90"/>
        <end position="173"/>
    </location>
</feature>
<feature type="region of interest" description="Disordered" evidence="2">
    <location>
        <begin position="1"/>
        <end position="22"/>
    </location>
</feature>
<dbReference type="RefSeq" id="WP_096179036.1">
    <property type="nucleotide sequence ID" value="NZ_NRGQ01000034.1"/>
</dbReference>
<gene>
    <name evidence="3" type="ORF">CIK65_17500</name>
</gene>
<organism evidence="3 4">
    <name type="scientific">Brevibacterium aurantiacum</name>
    <dbReference type="NCBI Taxonomy" id="273384"/>
    <lineage>
        <taxon>Bacteria</taxon>
        <taxon>Bacillati</taxon>
        <taxon>Actinomycetota</taxon>
        <taxon>Actinomycetes</taxon>
        <taxon>Micrococcales</taxon>
        <taxon>Brevibacteriaceae</taxon>
        <taxon>Brevibacterium</taxon>
    </lineage>
</organism>
<name>A0A2A3YQ74_BREAU</name>